<dbReference type="RefSeq" id="XP_013901466.1">
    <property type="nucleotide sequence ID" value="XM_014046012.1"/>
</dbReference>
<comment type="similarity">
    <text evidence="1">Belongs to the sulfatase family.</text>
</comment>
<reference evidence="3 4" key="1">
    <citation type="journal article" date="2013" name="BMC Genomics">
        <title>Reconstruction of the lipid metabolism for the microalga Monoraphidium neglectum from its genome sequence reveals characteristics suitable for biofuel production.</title>
        <authorList>
            <person name="Bogen C."/>
            <person name="Al-Dilaimi A."/>
            <person name="Albersmeier A."/>
            <person name="Wichmann J."/>
            <person name="Grundmann M."/>
            <person name="Rupp O."/>
            <person name="Lauersen K.J."/>
            <person name="Blifernez-Klassen O."/>
            <person name="Kalinowski J."/>
            <person name="Goesmann A."/>
            <person name="Mussgnug J.H."/>
            <person name="Kruse O."/>
        </authorList>
    </citation>
    <scope>NUCLEOTIDE SEQUENCE [LARGE SCALE GENOMIC DNA]</scope>
    <source>
        <strain evidence="3 4">SAG 48.87</strain>
    </source>
</reference>
<dbReference type="SUPFAM" id="SSF53649">
    <property type="entry name" value="Alkaline phosphatase-like"/>
    <property type="match status" value="1"/>
</dbReference>
<dbReference type="Gene3D" id="3.40.720.10">
    <property type="entry name" value="Alkaline Phosphatase, subunit A"/>
    <property type="match status" value="1"/>
</dbReference>
<keyword evidence="4" id="KW-1185">Reference proteome</keyword>
<evidence type="ECO:0000313" key="3">
    <source>
        <dbReference type="EMBL" id="KIZ02447.1"/>
    </source>
</evidence>
<gene>
    <name evidence="3" type="ORF">MNEG_5513</name>
</gene>
<dbReference type="PANTHER" id="PTHR43108">
    <property type="entry name" value="N-ACETYLGLUCOSAMINE-6-SULFATASE FAMILY MEMBER"/>
    <property type="match status" value="1"/>
</dbReference>
<protein>
    <recommendedName>
        <fullName evidence="2">Sulfatase N-terminal domain-containing protein</fullName>
    </recommendedName>
</protein>
<dbReference type="KEGG" id="mng:MNEG_5513"/>
<evidence type="ECO:0000259" key="2">
    <source>
        <dbReference type="Pfam" id="PF00884"/>
    </source>
</evidence>
<evidence type="ECO:0000256" key="1">
    <source>
        <dbReference type="ARBA" id="ARBA00008779"/>
    </source>
</evidence>
<name>A0A0D2MPL7_9CHLO</name>
<sequence length="157" mass="17671">MLLTACRYDYPVFARNGGEPVVYAGQYHTDVVTSKAVAQIRSAKAAGKPFYIQVAPIGCHDACYVDEDFNGYVTPPVPAPRHAKLYAEVNLPHDPSFNEEDVSDKPAWVQALPRLDRANVTYLNEYHRDRLRSLRSVDELIDTLAYQTDLQVPFLIS</sequence>
<dbReference type="GO" id="GO:0008449">
    <property type="term" value="F:N-acetylglucosamine-6-sulfatase activity"/>
    <property type="evidence" value="ECO:0007669"/>
    <property type="project" value="TreeGrafter"/>
</dbReference>
<dbReference type="GeneID" id="25738390"/>
<dbReference type="PANTHER" id="PTHR43108:SF8">
    <property type="entry name" value="SD21168P"/>
    <property type="match status" value="1"/>
</dbReference>
<dbReference type="STRING" id="145388.A0A0D2MPL7"/>
<dbReference type="OrthoDB" id="1740450at2759"/>
<dbReference type="Proteomes" id="UP000054498">
    <property type="component" value="Unassembled WGS sequence"/>
</dbReference>
<feature type="domain" description="Sulfatase N-terminal" evidence="2">
    <location>
        <begin position="15"/>
        <end position="144"/>
    </location>
</feature>
<organism evidence="3 4">
    <name type="scientific">Monoraphidium neglectum</name>
    <dbReference type="NCBI Taxonomy" id="145388"/>
    <lineage>
        <taxon>Eukaryota</taxon>
        <taxon>Viridiplantae</taxon>
        <taxon>Chlorophyta</taxon>
        <taxon>core chlorophytes</taxon>
        <taxon>Chlorophyceae</taxon>
        <taxon>CS clade</taxon>
        <taxon>Sphaeropleales</taxon>
        <taxon>Selenastraceae</taxon>
        <taxon>Monoraphidium</taxon>
    </lineage>
</organism>
<accession>A0A0D2MPL7</accession>
<evidence type="ECO:0000313" key="4">
    <source>
        <dbReference type="Proteomes" id="UP000054498"/>
    </source>
</evidence>
<dbReference type="InterPro" id="IPR000917">
    <property type="entry name" value="Sulfatase_N"/>
</dbReference>
<dbReference type="GO" id="GO:0005539">
    <property type="term" value="F:glycosaminoglycan binding"/>
    <property type="evidence" value="ECO:0007669"/>
    <property type="project" value="TreeGrafter"/>
</dbReference>
<dbReference type="InterPro" id="IPR017850">
    <property type="entry name" value="Alkaline_phosphatase_core_sf"/>
</dbReference>
<dbReference type="EMBL" id="KK101047">
    <property type="protein sequence ID" value="KIZ02447.1"/>
    <property type="molecule type" value="Genomic_DNA"/>
</dbReference>
<proteinExistence type="inferred from homology"/>
<dbReference type="Pfam" id="PF00884">
    <property type="entry name" value="Sulfatase"/>
    <property type="match status" value="1"/>
</dbReference>
<dbReference type="AlphaFoldDB" id="A0A0D2MPL7"/>